<name>A0A0V1HCX4_9BILA</name>
<evidence type="ECO:0000313" key="2">
    <source>
        <dbReference type="Proteomes" id="UP000055024"/>
    </source>
</evidence>
<evidence type="ECO:0000313" key="1">
    <source>
        <dbReference type="EMBL" id="KRZ08233.1"/>
    </source>
</evidence>
<dbReference type="AlphaFoldDB" id="A0A0V1HCX4"/>
<dbReference type="Proteomes" id="UP000055024">
    <property type="component" value="Unassembled WGS sequence"/>
</dbReference>
<keyword evidence="2" id="KW-1185">Reference proteome</keyword>
<proteinExistence type="predicted"/>
<protein>
    <submittedName>
        <fullName evidence="1">Uncharacterized protein</fullName>
    </submittedName>
</protein>
<comment type="caution">
    <text evidence="1">The sequence shown here is derived from an EMBL/GenBank/DDBJ whole genome shotgun (WGS) entry which is preliminary data.</text>
</comment>
<organism evidence="1 2">
    <name type="scientific">Trichinella zimbabwensis</name>
    <dbReference type="NCBI Taxonomy" id="268475"/>
    <lineage>
        <taxon>Eukaryota</taxon>
        <taxon>Metazoa</taxon>
        <taxon>Ecdysozoa</taxon>
        <taxon>Nematoda</taxon>
        <taxon>Enoplea</taxon>
        <taxon>Dorylaimia</taxon>
        <taxon>Trichinellida</taxon>
        <taxon>Trichinellidae</taxon>
        <taxon>Trichinella</taxon>
    </lineage>
</organism>
<gene>
    <name evidence="1" type="ORF">T11_12291</name>
</gene>
<reference evidence="1 2" key="1">
    <citation type="submission" date="2015-01" db="EMBL/GenBank/DDBJ databases">
        <title>Evolution of Trichinella species and genotypes.</title>
        <authorList>
            <person name="Korhonen P.K."/>
            <person name="Edoardo P."/>
            <person name="Giuseppe L.R."/>
            <person name="Gasser R.B."/>
        </authorList>
    </citation>
    <scope>NUCLEOTIDE SEQUENCE [LARGE SCALE GENOMIC DNA]</scope>
    <source>
        <strain evidence="1">ISS1029</strain>
    </source>
</reference>
<sequence>MPKYKTLIQKYLLQVFKDHFENVKESIRSKKIGLLLNEISDYLHFLDQRKITFSHVAWISFSALLNVFWKV</sequence>
<accession>A0A0V1HCX4</accession>
<dbReference type="EMBL" id="JYDP01000090">
    <property type="protein sequence ID" value="KRZ08233.1"/>
    <property type="molecule type" value="Genomic_DNA"/>
</dbReference>